<feature type="domain" description="Putative auto-transporter adhesin head GIN" evidence="3">
    <location>
        <begin position="39"/>
        <end position="219"/>
    </location>
</feature>
<dbReference type="Pfam" id="PF10988">
    <property type="entry name" value="DUF2807"/>
    <property type="match status" value="1"/>
</dbReference>
<sequence length="236" mass="25463">MKKLAYLFLFTVILAISACNSECIKGSGNQKTEERSIPEFSKIEFEGNIKLTLYQDDNTSMNITSDDNILKEIKTSVDGDVLKIKIKGNYCDLGPIEIVLHTKKINKIDASGSAEINSATAIKSDNFELDLSGNSNVNLELVTGRLDVQSSGSAAINLKGQARENNLEMSGSTQLEAFDLVVGDYNIKSSGSSDCKINVLNSLNVKSSGASNIQYKGNPKTVNNDKSGSSDLVHIN</sequence>
<dbReference type="Proteomes" id="UP000660024">
    <property type="component" value="Unassembled WGS sequence"/>
</dbReference>
<feature type="region of interest" description="Disordered" evidence="1">
    <location>
        <begin position="214"/>
        <end position="236"/>
    </location>
</feature>
<accession>A0ABS1BKL9</accession>
<evidence type="ECO:0000313" key="5">
    <source>
        <dbReference type="Proteomes" id="UP000660024"/>
    </source>
</evidence>
<dbReference type="RefSeq" id="WP_200586243.1">
    <property type="nucleotide sequence ID" value="NZ_JAEHFY010000014.1"/>
</dbReference>
<comment type="caution">
    <text evidence="4">The sequence shown here is derived from an EMBL/GenBank/DDBJ whole genome shotgun (WGS) entry which is preliminary data.</text>
</comment>
<evidence type="ECO:0000256" key="2">
    <source>
        <dbReference type="SAM" id="SignalP"/>
    </source>
</evidence>
<protein>
    <submittedName>
        <fullName evidence="4">DUF2807 domain-containing protein</fullName>
    </submittedName>
</protein>
<name>A0ABS1BKL9_9SPHI</name>
<evidence type="ECO:0000259" key="3">
    <source>
        <dbReference type="Pfam" id="PF10988"/>
    </source>
</evidence>
<feature type="signal peptide" evidence="2">
    <location>
        <begin position="1"/>
        <end position="21"/>
    </location>
</feature>
<dbReference type="PROSITE" id="PS51257">
    <property type="entry name" value="PROKAR_LIPOPROTEIN"/>
    <property type="match status" value="1"/>
</dbReference>
<evidence type="ECO:0000313" key="4">
    <source>
        <dbReference type="EMBL" id="MBK0383434.1"/>
    </source>
</evidence>
<dbReference type="PANTHER" id="PTHR39200:SF1">
    <property type="entry name" value="AUTO-TRANSPORTER ADHESIN HEAD GIN DOMAIN-CONTAINING PROTEIN-RELATED"/>
    <property type="match status" value="1"/>
</dbReference>
<dbReference type="PANTHER" id="PTHR39200">
    <property type="entry name" value="HYPOTHETICAL EXPORTED PROTEIN"/>
    <property type="match status" value="1"/>
</dbReference>
<gene>
    <name evidence="4" type="ORF">I5M32_10725</name>
</gene>
<keyword evidence="5" id="KW-1185">Reference proteome</keyword>
<dbReference type="InterPro" id="IPR021255">
    <property type="entry name" value="DUF2807"/>
</dbReference>
<proteinExistence type="predicted"/>
<feature type="compositionally biased region" description="Polar residues" evidence="1">
    <location>
        <begin position="214"/>
        <end position="230"/>
    </location>
</feature>
<keyword evidence="2" id="KW-0732">Signal</keyword>
<organism evidence="4 5">
    <name type="scientific">Pedobacter segetis</name>
    <dbReference type="NCBI Taxonomy" id="2793069"/>
    <lineage>
        <taxon>Bacteria</taxon>
        <taxon>Pseudomonadati</taxon>
        <taxon>Bacteroidota</taxon>
        <taxon>Sphingobacteriia</taxon>
        <taxon>Sphingobacteriales</taxon>
        <taxon>Sphingobacteriaceae</taxon>
        <taxon>Pedobacter</taxon>
    </lineage>
</organism>
<feature type="chain" id="PRO_5046620344" evidence="2">
    <location>
        <begin position="22"/>
        <end position="236"/>
    </location>
</feature>
<evidence type="ECO:0000256" key="1">
    <source>
        <dbReference type="SAM" id="MobiDB-lite"/>
    </source>
</evidence>
<reference evidence="4 5" key="1">
    <citation type="submission" date="2020-12" db="EMBL/GenBank/DDBJ databases">
        <title>Bacterial novel species Pedobacter sp. SD-b isolated from soil.</title>
        <authorList>
            <person name="Jung H.-Y."/>
        </authorList>
    </citation>
    <scope>NUCLEOTIDE SEQUENCE [LARGE SCALE GENOMIC DNA]</scope>
    <source>
        <strain evidence="4 5">SD-b</strain>
    </source>
</reference>
<dbReference type="EMBL" id="JAEHFY010000014">
    <property type="protein sequence ID" value="MBK0383434.1"/>
    <property type="molecule type" value="Genomic_DNA"/>
</dbReference>
<dbReference type="Gene3D" id="2.160.20.120">
    <property type="match status" value="1"/>
</dbReference>